<name>A0AAQ4EGG4_AMBAM</name>
<feature type="region of interest" description="Disordered" evidence="1">
    <location>
        <begin position="246"/>
        <end position="280"/>
    </location>
</feature>
<comment type="caution">
    <text evidence="2">The sequence shown here is derived from an EMBL/GenBank/DDBJ whole genome shotgun (WGS) entry which is preliminary data.</text>
</comment>
<organism evidence="2 3">
    <name type="scientific">Amblyomma americanum</name>
    <name type="common">Lone star tick</name>
    <dbReference type="NCBI Taxonomy" id="6943"/>
    <lineage>
        <taxon>Eukaryota</taxon>
        <taxon>Metazoa</taxon>
        <taxon>Ecdysozoa</taxon>
        <taxon>Arthropoda</taxon>
        <taxon>Chelicerata</taxon>
        <taxon>Arachnida</taxon>
        <taxon>Acari</taxon>
        <taxon>Parasitiformes</taxon>
        <taxon>Ixodida</taxon>
        <taxon>Ixodoidea</taxon>
        <taxon>Ixodidae</taxon>
        <taxon>Amblyomminae</taxon>
        <taxon>Amblyomma</taxon>
    </lineage>
</organism>
<protein>
    <submittedName>
        <fullName evidence="2">Uncharacterized protein</fullName>
    </submittedName>
</protein>
<dbReference type="AlphaFoldDB" id="A0AAQ4EGG4"/>
<dbReference type="EMBL" id="JARKHS020016139">
    <property type="protein sequence ID" value="KAK8773885.1"/>
    <property type="molecule type" value="Genomic_DNA"/>
</dbReference>
<dbReference type="SUPFAM" id="SSF57756">
    <property type="entry name" value="Retrovirus zinc finger-like domains"/>
    <property type="match status" value="1"/>
</dbReference>
<reference evidence="2 3" key="1">
    <citation type="journal article" date="2023" name="Arcadia Sci">
        <title>De novo assembly of a long-read Amblyomma americanum tick genome.</title>
        <authorList>
            <person name="Chou S."/>
            <person name="Poskanzer K.E."/>
            <person name="Rollins M."/>
            <person name="Thuy-Boun P.S."/>
        </authorList>
    </citation>
    <scope>NUCLEOTIDE SEQUENCE [LARGE SCALE GENOMIC DNA]</scope>
    <source>
        <strain evidence="2">F_SG_1</strain>
        <tissue evidence="2">Salivary glands</tissue>
    </source>
</reference>
<dbReference type="Gene3D" id="4.10.60.10">
    <property type="entry name" value="Zinc finger, CCHC-type"/>
    <property type="match status" value="1"/>
</dbReference>
<dbReference type="GO" id="GO:0008270">
    <property type="term" value="F:zinc ion binding"/>
    <property type="evidence" value="ECO:0007669"/>
    <property type="project" value="InterPro"/>
</dbReference>
<proteinExistence type="predicted"/>
<feature type="compositionally biased region" description="Acidic residues" evidence="1">
    <location>
        <begin position="246"/>
        <end position="263"/>
    </location>
</feature>
<evidence type="ECO:0000313" key="2">
    <source>
        <dbReference type="EMBL" id="KAK8773885.1"/>
    </source>
</evidence>
<keyword evidence="3" id="KW-1185">Reference proteome</keyword>
<dbReference type="Proteomes" id="UP001321473">
    <property type="component" value="Unassembled WGS sequence"/>
</dbReference>
<evidence type="ECO:0000256" key="1">
    <source>
        <dbReference type="SAM" id="MobiDB-lite"/>
    </source>
</evidence>
<sequence length="280" mass="32006">MVRSERSVATAFVGRDESVSGLPPGYRLLLSTLPSEEDMRLCVFLHGDTSKRPYQIEAFRQPFEEGGVLKDISGIGAYQMSHLWLVRFRTQEARDAVLAAGRLSMKGGYCAIIDTCRKEIKVKIHWVPFHISSETLQKALSEFGEVMEIRHEEWNVPGFESTEPTTFVARMVLKERVTAEELPHLFKFYGSSILVVVPGRAPVSLRSRRRGHIRRDCQTPRCSKCRAFGHVREDCIRTYANVTGADSEECEDKEDIMDIEEASTTERRKHRARRRTSKVQ</sequence>
<feature type="compositionally biased region" description="Basic residues" evidence="1">
    <location>
        <begin position="267"/>
        <end position="280"/>
    </location>
</feature>
<dbReference type="GO" id="GO:0003676">
    <property type="term" value="F:nucleic acid binding"/>
    <property type="evidence" value="ECO:0007669"/>
    <property type="project" value="InterPro"/>
</dbReference>
<evidence type="ECO:0000313" key="3">
    <source>
        <dbReference type="Proteomes" id="UP001321473"/>
    </source>
</evidence>
<gene>
    <name evidence="2" type="ORF">V5799_011581</name>
</gene>
<dbReference type="InterPro" id="IPR036875">
    <property type="entry name" value="Znf_CCHC_sf"/>
</dbReference>
<accession>A0AAQ4EGG4</accession>